<dbReference type="AlphaFoldDB" id="A0A8H4U5Y3"/>
<protein>
    <recommendedName>
        <fullName evidence="5">Apple domain-containing protein</fullName>
    </recommendedName>
</protein>
<proteinExistence type="predicted"/>
<evidence type="ECO:0000256" key="1">
    <source>
        <dbReference type="SAM" id="MobiDB-lite"/>
    </source>
</evidence>
<reference evidence="3" key="1">
    <citation type="journal article" date="2020" name="BMC Genomics">
        <title>Correction to: Identification and distribution of gene clusters required for synthesis of sphingolipid metabolism inhibitors in diverse species of the filamentous fungus Fusarium.</title>
        <authorList>
            <person name="Kim H.S."/>
            <person name="Lohmar J.M."/>
            <person name="Busman M."/>
            <person name="Brown D.W."/>
            <person name="Naumann T.A."/>
            <person name="Divon H.H."/>
            <person name="Lysoe E."/>
            <person name="Uhlig S."/>
            <person name="Proctor R.H."/>
        </authorList>
    </citation>
    <scope>NUCLEOTIDE SEQUENCE</scope>
    <source>
        <strain evidence="3">NRRL 22465</strain>
    </source>
</reference>
<reference evidence="3" key="2">
    <citation type="submission" date="2020-05" db="EMBL/GenBank/DDBJ databases">
        <authorList>
            <person name="Kim H.-S."/>
            <person name="Proctor R.H."/>
            <person name="Brown D.W."/>
        </authorList>
    </citation>
    <scope>NUCLEOTIDE SEQUENCE</scope>
    <source>
        <strain evidence="3">NRRL 22465</strain>
    </source>
</reference>
<feature type="compositionally biased region" description="Low complexity" evidence="1">
    <location>
        <begin position="249"/>
        <end position="260"/>
    </location>
</feature>
<organism evidence="3 4">
    <name type="scientific">Fusarium zealandicum</name>
    <dbReference type="NCBI Taxonomy" id="1053134"/>
    <lineage>
        <taxon>Eukaryota</taxon>
        <taxon>Fungi</taxon>
        <taxon>Dikarya</taxon>
        <taxon>Ascomycota</taxon>
        <taxon>Pezizomycotina</taxon>
        <taxon>Sordariomycetes</taxon>
        <taxon>Hypocreomycetidae</taxon>
        <taxon>Hypocreales</taxon>
        <taxon>Nectriaceae</taxon>
        <taxon>Fusarium</taxon>
        <taxon>Fusarium staphyleae species complex</taxon>
    </lineage>
</organism>
<comment type="caution">
    <text evidence="3">The sequence shown here is derived from an EMBL/GenBank/DDBJ whole genome shotgun (WGS) entry which is preliminary data.</text>
</comment>
<name>A0A8H4U5Y3_9HYPO</name>
<feature type="region of interest" description="Disordered" evidence="1">
    <location>
        <begin position="464"/>
        <end position="493"/>
    </location>
</feature>
<keyword evidence="4" id="KW-1185">Reference proteome</keyword>
<evidence type="ECO:0000313" key="4">
    <source>
        <dbReference type="Proteomes" id="UP000635477"/>
    </source>
</evidence>
<evidence type="ECO:0000256" key="2">
    <source>
        <dbReference type="SAM" id="SignalP"/>
    </source>
</evidence>
<feature type="region of interest" description="Disordered" evidence="1">
    <location>
        <begin position="635"/>
        <end position="655"/>
    </location>
</feature>
<sequence length="927" mass="100213">MRFIVALAALALSGTANLAAAGPCKPHSIPTLASTDTATSSSPTETETLPEVTNLASNGNMAEVDPNNLLAVPGWEVDGEAKIVGGQGHGDPGSSERGAAALSASNTDSKKRALGMSVSISQTVSNLDLSTPYTIRFYYLVVTSPQSINLCELTAYLGGAVFHQAWVFSLGGGISWNEVLKSVRPDQVNGPLRIGMNCLLGGGATILVDSVFISNLVTPQNINNFAINFGNTGTGANPPLTPPAVGPQTTAASGTISTSSLPLEAHTSSGFEEQETTTIEQETSSSFQEQETSTDFQHQTSSSFEEQHTSSTESYYTTLWSESATQSSESPPKPTTSSDADPPYCSKSLNGGCSWKRPWSGDDMVNCASRGSWPGSGGQGRLVPRPKGYPEPLSQMWCLGWCSLSLGCKSVAWNPQDRTCRFSEHEVQDADFIHGPDSNLDTEGVYYWHDLSCFNCPCEDEPTTREQETATTSTASEPETTTETSEPTSEPSIAIKLPAASTCPKALNNGCEWNSKQDGNTLCAYRGSWPAEDGAGWAVEQPSDYPTPWSQMWCVAWCALYPGCKSAAWIPNDRTCRFSSHEVQDADFILAADPNQDSLGVYYWHDLSCMTCACNDAPTSATTLIRSVSTQPVLPSGEEQTYSYSTPTTSSPPEPSCDWNNGQGICYRPFEKESGPCGGALKIVNPAQYTLLPIDWIPHISEPVHCAILCHTNPDCFAWGFEWSMNMNCVLSLGQTEVDDLEVVSSGAKYRWYSHTCWECKDCVTSWDWSWGAEPTTIGLPGRASSSIEAYTTTHTPTSTYSETSVPTCASLDQPAELCQRTGHTGNCVGKVDFVNPTNYRKVPMSRFPEQRDAGDVLTCAAICKANADCRAFGWYQGIECVVALDNMSIEDLEWGVTSPQWYMWFNADCFGCDETCVNGQYGWAFD</sequence>
<evidence type="ECO:0008006" key="5">
    <source>
        <dbReference type="Google" id="ProtNLM"/>
    </source>
</evidence>
<dbReference type="EMBL" id="JABEYC010001029">
    <property type="protein sequence ID" value="KAF4970361.1"/>
    <property type="molecule type" value="Genomic_DNA"/>
</dbReference>
<dbReference type="OrthoDB" id="5076029at2759"/>
<feature type="signal peptide" evidence="2">
    <location>
        <begin position="1"/>
        <end position="21"/>
    </location>
</feature>
<feature type="compositionally biased region" description="Low complexity" evidence="1">
    <location>
        <begin position="469"/>
        <end position="492"/>
    </location>
</feature>
<dbReference type="Proteomes" id="UP000635477">
    <property type="component" value="Unassembled WGS sequence"/>
</dbReference>
<accession>A0A8H4U5Y3</accession>
<feature type="compositionally biased region" description="Low complexity" evidence="1">
    <location>
        <begin position="276"/>
        <end position="294"/>
    </location>
</feature>
<feature type="compositionally biased region" description="Low complexity" evidence="1">
    <location>
        <begin position="325"/>
        <end position="338"/>
    </location>
</feature>
<gene>
    <name evidence="3" type="ORF">FZEAL_10053</name>
</gene>
<keyword evidence="2" id="KW-0732">Signal</keyword>
<feature type="region of interest" description="Disordered" evidence="1">
    <location>
        <begin position="81"/>
        <end position="104"/>
    </location>
</feature>
<feature type="chain" id="PRO_5034635266" description="Apple domain-containing protein" evidence="2">
    <location>
        <begin position="22"/>
        <end position="927"/>
    </location>
</feature>
<evidence type="ECO:0000313" key="3">
    <source>
        <dbReference type="EMBL" id="KAF4970361.1"/>
    </source>
</evidence>
<feature type="compositionally biased region" description="Polar residues" evidence="1">
    <location>
        <begin position="295"/>
        <end position="324"/>
    </location>
</feature>
<feature type="region of interest" description="Disordered" evidence="1">
    <location>
        <begin position="238"/>
        <end position="343"/>
    </location>
</feature>